<evidence type="ECO:0000313" key="1">
    <source>
        <dbReference type="EMBL" id="HAS8541246.1"/>
    </source>
</evidence>
<organism evidence="1">
    <name type="scientific">Vibrio vulnificus</name>
    <dbReference type="NCBI Taxonomy" id="672"/>
    <lineage>
        <taxon>Bacteria</taxon>
        <taxon>Pseudomonadati</taxon>
        <taxon>Pseudomonadota</taxon>
        <taxon>Gammaproteobacteria</taxon>
        <taxon>Vibrionales</taxon>
        <taxon>Vibrionaceae</taxon>
        <taxon>Vibrio</taxon>
    </lineage>
</organism>
<comment type="caution">
    <text evidence="1">The sequence shown here is derived from an EMBL/GenBank/DDBJ whole genome shotgun (WGS) entry which is preliminary data.</text>
</comment>
<sequence length="135" mass="15221">MEYELKSVTSITSFRAARVLESGTEKHALLDQDGHLVGLIERDYPYYIQGSFSDACTAAKRGLRMGASYKAFPCTPFGQFHYVLHKKMEPITTFSDIPKVKNCEEIYNDALALLNQIRSNLNTSSQLLPNEKLVN</sequence>
<reference evidence="1" key="1">
    <citation type="journal article" date="2018" name="Genome Biol.">
        <title>SKESA: strategic k-mer extension for scrupulous assemblies.</title>
        <authorList>
            <person name="Souvorov A."/>
            <person name="Agarwala R."/>
            <person name="Lipman D.J."/>
        </authorList>
    </citation>
    <scope>NUCLEOTIDE SEQUENCE</scope>
    <source>
        <strain evidence="1">BCW_3452</strain>
    </source>
</reference>
<accession>A0A8H9N1T4</accession>
<gene>
    <name evidence="1" type="ORF">I7730_15800</name>
</gene>
<reference evidence="1" key="2">
    <citation type="submission" date="2019-01" db="EMBL/GenBank/DDBJ databases">
        <authorList>
            <consortium name="NCBI Pathogen Detection Project"/>
        </authorList>
    </citation>
    <scope>NUCLEOTIDE SEQUENCE</scope>
    <source>
        <strain evidence="1">BCW_3452</strain>
    </source>
</reference>
<proteinExistence type="predicted"/>
<protein>
    <submittedName>
        <fullName evidence="1">Uncharacterized protein</fullName>
    </submittedName>
</protein>
<dbReference type="Proteomes" id="UP000863257">
    <property type="component" value="Unassembled WGS sequence"/>
</dbReference>
<name>A0A8H9N1T4_VIBVL</name>
<dbReference type="EMBL" id="DACRBY010000020">
    <property type="protein sequence ID" value="HAS8541246.1"/>
    <property type="molecule type" value="Genomic_DNA"/>
</dbReference>
<dbReference type="AlphaFoldDB" id="A0A8H9N1T4"/>